<dbReference type="RefSeq" id="WP_131891907.1">
    <property type="nucleotide sequence ID" value="NZ_SMKZ01000004.1"/>
</dbReference>
<dbReference type="InterPro" id="IPR008407">
    <property type="entry name" value="Brnchd-chn_aa_trnsp_AzlD"/>
</dbReference>
<accession>A0A4V2Z3U3</accession>
<organism evidence="2 3">
    <name type="scientific">Jiangella asiatica</name>
    <dbReference type="NCBI Taxonomy" id="2530372"/>
    <lineage>
        <taxon>Bacteria</taxon>
        <taxon>Bacillati</taxon>
        <taxon>Actinomycetota</taxon>
        <taxon>Actinomycetes</taxon>
        <taxon>Jiangellales</taxon>
        <taxon>Jiangellaceae</taxon>
        <taxon>Jiangella</taxon>
    </lineage>
</organism>
<comment type="caution">
    <text evidence="2">The sequence shown here is derived from an EMBL/GenBank/DDBJ whole genome shotgun (WGS) entry which is preliminary data.</text>
</comment>
<name>A0A4V2Z3U3_9ACTN</name>
<dbReference type="OrthoDB" id="5197630at2"/>
<evidence type="ECO:0000256" key="1">
    <source>
        <dbReference type="SAM" id="Phobius"/>
    </source>
</evidence>
<keyword evidence="1" id="KW-0812">Transmembrane</keyword>
<feature type="transmembrane region" description="Helical" evidence="1">
    <location>
        <begin position="66"/>
        <end position="97"/>
    </location>
</feature>
<dbReference type="EMBL" id="SMKZ01000004">
    <property type="protein sequence ID" value="TDE14058.1"/>
    <property type="molecule type" value="Genomic_DNA"/>
</dbReference>
<evidence type="ECO:0000313" key="2">
    <source>
        <dbReference type="EMBL" id="TDE14058.1"/>
    </source>
</evidence>
<dbReference type="AlphaFoldDB" id="A0A4V2Z3U3"/>
<feature type="transmembrane region" description="Helical" evidence="1">
    <location>
        <begin position="36"/>
        <end position="54"/>
    </location>
</feature>
<dbReference type="InParanoid" id="A0A4V2Z3U3"/>
<keyword evidence="3" id="KW-1185">Reference proteome</keyword>
<keyword evidence="1" id="KW-1133">Transmembrane helix</keyword>
<keyword evidence="1" id="KW-0472">Membrane</keyword>
<evidence type="ECO:0000313" key="3">
    <source>
        <dbReference type="Proteomes" id="UP000294739"/>
    </source>
</evidence>
<dbReference type="Proteomes" id="UP000294739">
    <property type="component" value="Unassembled WGS sequence"/>
</dbReference>
<dbReference type="Pfam" id="PF05437">
    <property type="entry name" value="AzlD"/>
    <property type="match status" value="1"/>
</dbReference>
<sequence length="101" mass="10349">MIWVAVVVASVGCYLLKLAGMSLPASVLERPDVRRVALLLPVAMLSALVAVELFDGGGVLGVDPWLLAGVGAAVVALLLRQSFIVVIVVAAATTAVLRALT</sequence>
<protein>
    <submittedName>
        <fullName evidence="2">AzlD domain-containing protein</fullName>
    </submittedName>
</protein>
<feature type="transmembrane region" description="Helical" evidence="1">
    <location>
        <begin position="6"/>
        <end position="24"/>
    </location>
</feature>
<proteinExistence type="predicted"/>
<gene>
    <name evidence="2" type="ORF">E1269_04750</name>
</gene>
<reference evidence="2 3" key="1">
    <citation type="submission" date="2019-03" db="EMBL/GenBank/DDBJ databases">
        <title>Draft genome sequences of novel Actinobacteria.</title>
        <authorList>
            <person name="Sahin N."/>
            <person name="Ay H."/>
            <person name="Saygin H."/>
        </authorList>
    </citation>
    <scope>NUCLEOTIDE SEQUENCE [LARGE SCALE GENOMIC DNA]</scope>
    <source>
        <strain evidence="2 3">5K138</strain>
    </source>
</reference>